<comment type="similarity">
    <text evidence="5 7 9">Belongs to the PTH family.</text>
</comment>
<reference evidence="12" key="1">
    <citation type="journal article" date="2017" name="Int. J. Syst. Evol. Microbiol.">
        <title>Notoacmeibacter marinus gen. nov., sp. nov., isolated from the gut of a limpet and proposal of Notoacmeibacteraceae fam. nov. in the order Rhizobiales of the class Alphaproteobacteria.</title>
        <authorList>
            <person name="Huang Z."/>
            <person name="Guo F."/>
            <person name="Lai Q."/>
        </authorList>
    </citation>
    <scope>NUCLEOTIDE SEQUENCE [LARGE SCALE GENOMIC DNA]</scope>
    <source>
        <strain evidence="12">XMTR2A4</strain>
    </source>
</reference>
<feature type="active site" description="Proton acceptor" evidence="7">
    <location>
        <position position="19"/>
    </location>
</feature>
<feature type="binding site" evidence="7">
    <location>
        <position position="66"/>
    </location>
    <ligand>
        <name>tRNA</name>
        <dbReference type="ChEBI" id="CHEBI:17843"/>
    </ligand>
</feature>
<comment type="subunit">
    <text evidence="7">Monomer.</text>
</comment>
<evidence type="ECO:0000313" key="11">
    <source>
        <dbReference type="EMBL" id="OXT00549.1"/>
    </source>
</evidence>
<dbReference type="SUPFAM" id="SSF53178">
    <property type="entry name" value="Peptidyl-tRNA hydrolase-like"/>
    <property type="match status" value="1"/>
</dbReference>
<name>A0A231UX67_9HYPH</name>
<sequence length="255" mass="27143">MLLIVGLGNPGTKYAGNRHNIGFMAADKIARRHGFGPFTKKFQGELAEGRLGGDKALILKPQTYMNESGRAVGEAMRFYKLETSDLIVLYDELDLAPGKVRVKTGGGAGGHNGIRSIDAHCSKDYRRVRIGIGHPGGKELVTRHVLGDFAKADAEWLEPLLDAIADAMPMLAEGKDSDFMNRVALAMQGKAPAPKNKAASAKPTRPKVGEGAAPNKKPAPKGKSHIHQARQNGPAIAPPTTGPMAEMLKKLLGKG</sequence>
<dbReference type="InterPro" id="IPR036416">
    <property type="entry name" value="Pept_tRNA_hydro_sf"/>
</dbReference>
<comment type="catalytic activity">
    <reaction evidence="7 8">
        <text>an N-acyl-L-alpha-aminoacyl-tRNA + H2O = an N-acyl-L-amino acid + a tRNA + H(+)</text>
        <dbReference type="Rhea" id="RHEA:54448"/>
        <dbReference type="Rhea" id="RHEA-COMP:10123"/>
        <dbReference type="Rhea" id="RHEA-COMP:13883"/>
        <dbReference type="ChEBI" id="CHEBI:15377"/>
        <dbReference type="ChEBI" id="CHEBI:15378"/>
        <dbReference type="ChEBI" id="CHEBI:59874"/>
        <dbReference type="ChEBI" id="CHEBI:78442"/>
        <dbReference type="ChEBI" id="CHEBI:138191"/>
        <dbReference type="EC" id="3.1.1.29"/>
    </reaction>
</comment>
<dbReference type="HAMAP" id="MF_00083">
    <property type="entry name" value="Pept_tRNA_hydro_bact"/>
    <property type="match status" value="1"/>
</dbReference>
<evidence type="ECO:0000256" key="9">
    <source>
        <dbReference type="RuleBase" id="RU004320"/>
    </source>
</evidence>
<dbReference type="InterPro" id="IPR001328">
    <property type="entry name" value="Pept_tRNA_hydro"/>
</dbReference>
<dbReference type="PANTHER" id="PTHR17224:SF1">
    <property type="entry name" value="PEPTIDYL-TRNA HYDROLASE"/>
    <property type="match status" value="1"/>
</dbReference>
<feature type="site" description="Discriminates between blocked and unblocked aminoacyl-tRNA" evidence="7">
    <location>
        <position position="9"/>
    </location>
</feature>
<evidence type="ECO:0000256" key="3">
    <source>
        <dbReference type="ARBA" id="ARBA00022801"/>
    </source>
</evidence>
<evidence type="ECO:0000256" key="1">
    <source>
        <dbReference type="ARBA" id="ARBA00013260"/>
    </source>
</evidence>
<dbReference type="NCBIfam" id="TIGR00447">
    <property type="entry name" value="pth"/>
    <property type="match status" value="1"/>
</dbReference>
<protein>
    <recommendedName>
        <fullName evidence="6 7">Peptidyl-tRNA hydrolase</fullName>
        <shortName evidence="7">Pth</shortName>
        <ecNumber evidence="1 7">3.1.1.29</ecNumber>
    </recommendedName>
</protein>
<dbReference type="EC" id="3.1.1.29" evidence="1 7"/>
<dbReference type="AlphaFoldDB" id="A0A231UX67"/>
<dbReference type="GO" id="GO:0005737">
    <property type="term" value="C:cytoplasm"/>
    <property type="evidence" value="ECO:0007669"/>
    <property type="project" value="UniProtKB-SubCell"/>
</dbReference>
<dbReference type="RefSeq" id="WP_094077374.1">
    <property type="nucleotide sequence ID" value="NZ_NBYO01000002.1"/>
</dbReference>
<keyword evidence="3 7" id="KW-0378">Hydrolase</keyword>
<dbReference type="Proteomes" id="UP000215405">
    <property type="component" value="Unassembled WGS sequence"/>
</dbReference>
<feature type="binding site" evidence="7">
    <location>
        <position position="14"/>
    </location>
    <ligand>
        <name>tRNA</name>
        <dbReference type="ChEBI" id="CHEBI:17843"/>
    </ligand>
</feature>
<dbReference type="PROSITE" id="PS01196">
    <property type="entry name" value="PEPT_TRNA_HYDROL_2"/>
    <property type="match status" value="1"/>
</dbReference>
<evidence type="ECO:0000256" key="4">
    <source>
        <dbReference type="ARBA" id="ARBA00022884"/>
    </source>
</evidence>
<evidence type="ECO:0000313" key="12">
    <source>
        <dbReference type="Proteomes" id="UP000215405"/>
    </source>
</evidence>
<comment type="subcellular location">
    <subcellularLocation>
        <location evidence="7">Cytoplasm</location>
    </subcellularLocation>
</comment>
<feature type="site" description="Stabilizes the basic form of H active site to accept a proton" evidence="7">
    <location>
        <position position="91"/>
    </location>
</feature>
<dbReference type="GO" id="GO:0000049">
    <property type="term" value="F:tRNA binding"/>
    <property type="evidence" value="ECO:0007669"/>
    <property type="project" value="UniProtKB-UniRule"/>
</dbReference>
<dbReference type="PROSITE" id="PS01195">
    <property type="entry name" value="PEPT_TRNA_HYDROL_1"/>
    <property type="match status" value="1"/>
</dbReference>
<dbReference type="PANTHER" id="PTHR17224">
    <property type="entry name" value="PEPTIDYL-TRNA HYDROLASE"/>
    <property type="match status" value="1"/>
</dbReference>
<feature type="binding site" evidence="7">
    <location>
        <position position="64"/>
    </location>
    <ligand>
        <name>tRNA</name>
        <dbReference type="ChEBI" id="CHEBI:17843"/>
    </ligand>
</feature>
<evidence type="ECO:0000256" key="2">
    <source>
        <dbReference type="ARBA" id="ARBA00022555"/>
    </source>
</evidence>
<feature type="compositionally biased region" description="Low complexity" evidence="10">
    <location>
        <begin position="190"/>
        <end position="216"/>
    </location>
</feature>
<organism evidence="11 12">
    <name type="scientific">Notoacmeibacter marinus</name>
    <dbReference type="NCBI Taxonomy" id="1876515"/>
    <lineage>
        <taxon>Bacteria</taxon>
        <taxon>Pseudomonadati</taxon>
        <taxon>Pseudomonadota</taxon>
        <taxon>Alphaproteobacteria</taxon>
        <taxon>Hyphomicrobiales</taxon>
        <taxon>Notoacmeibacteraceae</taxon>
        <taxon>Notoacmeibacter</taxon>
    </lineage>
</organism>
<evidence type="ECO:0000256" key="8">
    <source>
        <dbReference type="RuleBase" id="RU000673"/>
    </source>
</evidence>
<keyword evidence="2 7" id="KW-0820">tRNA-binding</keyword>
<dbReference type="Gene3D" id="3.40.50.1470">
    <property type="entry name" value="Peptidyl-tRNA hydrolase"/>
    <property type="match status" value="1"/>
</dbReference>
<comment type="function">
    <text evidence="7">Hydrolyzes ribosome-free peptidyl-tRNAs (with 1 or more amino acids incorporated), which drop off the ribosome during protein synthesis, or as a result of ribosome stalling.</text>
</comment>
<evidence type="ECO:0000256" key="10">
    <source>
        <dbReference type="SAM" id="MobiDB-lite"/>
    </source>
</evidence>
<dbReference type="GO" id="GO:0006515">
    <property type="term" value="P:protein quality control for misfolded or incompletely synthesized proteins"/>
    <property type="evidence" value="ECO:0007669"/>
    <property type="project" value="UniProtKB-UniRule"/>
</dbReference>
<proteinExistence type="inferred from homology"/>
<comment type="function">
    <text evidence="7">Catalyzes the release of premature peptidyl moieties from peptidyl-tRNA molecules trapped in stalled 50S ribosomal subunits, and thus maintains levels of free tRNAs and 50S ribosomes.</text>
</comment>
<dbReference type="FunFam" id="3.40.50.1470:FF:000001">
    <property type="entry name" value="Peptidyl-tRNA hydrolase"/>
    <property type="match status" value="1"/>
</dbReference>
<dbReference type="CDD" id="cd00462">
    <property type="entry name" value="PTH"/>
    <property type="match status" value="1"/>
</dbReference>
<feature type="region of interest" description="Disordered" evidence="10">
    <location>
        <begin position="189"/>
        <end position="244"/>
    </location>
</feature>
<dbReference type="InterPro" id="IPR018171">
    <property type="entry name" value="Pept_tRNA_hydro_CS"/>
</dbReference>
<feature type="binding site" evidence="7">
    <location>
        <position position="112"/>
    </location>
    <ligand>
        <name>tRNA</name>
        <dbReference type="ChEBI" id="CHEBI:17843"/>
    </ligand>
</feature>
<dbReference type="EMBL" id="NBYO01000002">
    <property type="protein sequence ID" value="OXT00549.1"/>
    <property type="molecule type" value="Genomic_DNA"/>
</dbReference>
<comment type="caution">
    <text evidence="11">The sequence shown here is derived from an EMBL/GenBank/DDBJ whole genome shotgun (WGS) entry which is preliminary data.</text>
</comment>
<accession>A0A231UX67</accession>
<dbReference type="GO" id="GO:0004045">
    <property type="term" value="F:peptidyl-tRNA hydrolase activity"/>
    <property type="evidence" value="ECO:0007669"/>
    <property type="project" value="UniProtKB-UniRule"/>
</dbReference>
<dbReference type="GO" id="GO:0072344">
    <property type="term" value="P:rescue of stalled ribosome"/>
    <property type="evidence" value="ECO:0007669"/>
    <property type="project" value="UniProtKB-UniRule"/>
</dbReference>
<evidence type="ECO:0000256" key="5">
    <source>
        <dbReference type="ARBA" id="ARBA00038063"/>
    </source>
</evidence>
<evidence type="ECO:0000256" key="6">
    <source>
        <dbReference type="ARBA" id="ARBA00050038"/>
    </source>
</evidence>
<dbReference type="Pfam" id="PF01195">
    <property type="entry name" value="Pept_tRNA_hydro"/>
    <property type="match status" value="1"/>
</dbReference>
<keyword evidence="4 7" id="KW-0694">RNA-binding</keyword>
<keyword evidence="7" id="KW-0963">Cytoplasm</keyword>
<evidence type="ECO:0000256" key="7">
    <source>
        <dbReference type="HAMAP-Rule" id="MF_00083"/>
    </source>
</evidence>
<keyword evidence="12" id="KW-1185">Reference proteome</keyword>
<feature type="compositionally biased region" description="Basic residues" evidence="10">
    <location>
        <begin position="218"/>
        <end position="228"/>
    </location>
</feature>
<gene>
    <name evidence="7" type="primary">pth</name>
    <name evidence="11" type="ORF">B7H23_10595</name>
</gene>